<dbReference type="AlphaFoldDB" id="A0A2T7FUQ7"/>
<gene>
    <name evidence="2" type="ORF">DC363_12995</name>
</gene>
<feature type="domain" description="SnoaL-like" evidence="1">
    <location>
        <begin position="98"/>
        <end position="223"/>
    </location>
</feature>
<evidence type="ECO:0000313" key="3">
    <source>
        <dbReference type="Proteomes" id="UP000244817"/>
    </source>
</evidence>
<evidence type="ECO:0000259" key="1">
    <source>
        <dbReference type="Pfam" id="PF13577"/>
    </source>
</evidence>
<dbReference type="Proteomes" id="UP000244817">
    <property type="component" value="Unassembled WGS sequence"/>
</dbReference>
<protein>
    <recommendedName>
        <fullName evidence="1">SnoaL-like domain-containing protein</fullName>
    </recommendedName>
</protein>
<evidence type="ECO:0000313" key="2">
    <source>
        <dbReference type="EMBL" id="PVA05894.1"/>
    </source>
</evidence>
<organism evidence="2 3">
    <name type="scientific">Thalassorhabdomicrobium marinisediminis</name>
    <dbReference type="NCBI Taxonomy" id="2170577"/>
    <lineage>
        <taxon>Bacteria</taxon>
        <taxon>Pseudomonadati</taxon>
        <taxon>Pseudomonadota</taxon>
        <taxon>Alphaproteobacteria</taxon>
        <taxon>Rhodobacterales</taxon>
        <taxon>Paracoccaceae</taxon>
        <taxon>Thalassorhabdomicrobium</taxon>
    </lineage>
</organism>
<reference evidence="2 3" key="1">
    <citation type="submission" date="2018-04" db="EMBL/GenBank/DDBJ databases">
        <title>Pelagivirga bohaiensis gen. nov., sp. nov., a bacterium isolated from the Bohai Sea.</title>
        <authorList>
            <person name="Ji X."/>
        </authorList>
    </citation>
    <scope>NUCLEOTIDE SEQUENCE [LARGE SCALE GENOMIC DNA]</scope>
    <source>
        <strain evidence="2 3">BH-SD16</strain>
    </source>
</reference>
<dbReference type="SUPFAM" id="SSF54427">
    <property type="entry name" value="NTF2-like"/>
    <property type="match status" value="1"/>
</dbReference>
<name>A0A2T7FUQ7_9RHOB</name>
<keyword evidence="3" id="KW-1185">Reference proteome</keyword>
<accession>A0A2T7FUQ7</accession>
<dbReference type="InterPro" id="IPR037401">
    <property type="entry name" value="SnoaL-like"/>
</dbReference>
<comment type="caution">
    <text evidence="2">The sequence shown here is derived from an EMBL/GenBank/DDBJ whole genome shotgun (WGS) entry which is preliminary data.</text>
</comment>
<proteinExistence type="predicted"/>
<sequence>MGLSRRGQPAGPGQEPRHRVTYHLDFVCHRAIHCRPTTLLLGFVTRDTTGARPGIVRTEDAATPPPMRGRITQHCKHNIARGRALSVTLEELDTRLSRLEDRREIEQLIASYGPAVDTLDAAGIAALWTADGSYGIGPDVILSGAQEVAGIATLDQHQGYVRQGCAHILSPHRIDIDGTEATARGYSIVLLHDAATGQWRIERASANRWRLRKGATGWQTVHRQADLLDGAETARALLGWAEPTGATR</sequence>
<dbReference type="Pfam" id="PF13577">
    <property type="entry name" value="SnoaL_4"/>
    <property type="match status" value="1"/>
</dbReference>
<dbReference type="Gene3D" id="3.10.450.50">
    <property type="match status" value="1"/>
</dbReference>
<dbReference type="EMBL" id="QCYG01000008">
    <property type="protein sequence ID" value="PVA05894.1"/>
    <property type="molecule type" value="Genomic_DNA"/>
</dbReference>
<dbReference type="InterPro" id="IPR032710">
    <property type="entry name" value="NTF2-like_dom_sf"/>
</dbReference>